<accession>A0A0A9B9F6</accession>
<feature type="region of interest" description="Disordered" evidence="1">
    <location>
        <begin position="1"/>
        <end position="31"/>
    </location>
</feature>
<evidence type="ECO:0000313" key="2">
    <source>
        <dbReference type="EMBL" id="JAD55932.1"/>
    </source>
</evidence>
<reference evidence="2" key="2">
    <citation type="journal article" date="2015" name="Data Brief">
        <title>Shoot transcriptome of the giant reed, Arundo donax.</title>
        <authorList>
            <person name="Barrero R.A."/>
            <person name="Guerrero F.D."/>
            <person name="Moolhuijzen P."/>
            <person name="Goolsby J.A."/>
            <person name="Tidwell J."/>
            <person name="Bellgard S.E."/>
            <person name="Bellgard M.I."/>
        </authorList>
    </citation>
    <scope>NUCLEOTIDE SEQUENCE</scope>
    <source>
        <tissue evidence="2">Shoot tissue taken approximately 20 cm above the soil surface</tissue>
    </source>
</reference>
<feature type="region of interest" description="Disordered" evidence="1">
    <location>
        <begin position="56"/>
        <end position="94"/>
    </location>
</feature>
<evidence type="ECO:0000256" key="1">
    <source>
        <dbReference type="SAM" id="MobiDB-lite"/>
    </source>
</evidence>
<protein>
    <submittedName>
        <fullName evidence="2">Uncharacterized protein</fullName>
    </submittedName>
</protein>
<proteinExistence type="predicted"/>
<feature type="compositionally biased region" description="Low complexity" evidence="1">
    <location>
        <begin position="7"/>
        <end position="20"/>
    </location>
</feature>
<dbReference type="EMBL" id="GBRH01241963">
    <property type="protein sequence ID" value="JAD55932.1"/>
    <property type="molecule type" value="Transcribed_RNA"/>
</dbReference>
<dbReference type="AlphaFoldDB" id="A0A0A9B9F6"/>
<name>A0A0A9B9F6_ARUDO</name>
<reference evidence="2" key="1">
    <citation type="submission" date="2014-09" db="EMBL/GenBank/DDBJ databases">
        <authorList>
            <person name="Magalhaes I.L.F."/>
            <person name="Oliveira U."/>
            <person name="Santos F.R."/>
            <person name="Vidigal T.H.D.A."/>
            <person name="Brescovit A.D."/>
            <person name="Santos A.J."/>
        </authorList>
    </citation>
    <scope>NUCLEOTIDE SEQUENCE</scope>
    <source>
        <tissue evidence="2">Shoot tissue taken approximately 20 cm above the soil surface</tissue>
    </source>
</reference>
<sequence>MPPPAASRPGPSGCPSSGLATPTPEPEVESPIPFLSEWYSLDTDPWKHAREYEKARDREYLGEPPEPEPPTVTTTRFEPSDESLLRGPRRGADGHMRIYGMKVTEWRTATAMGRKTEYASIRVDEAASITAGRN</sequence>
<organism evidence="2">
    <name type="scientific">Arundo donax</name>
    <name type="common">Giant reed</name>
    <name type="synonym">Donax arundinaceus</name>
    <dbReference type="NCBI Taxonomy" id="35708"/>
    <lineage>
        <taxon>Eukaryota</taxon>
        <taxon>Viridiplantae</taxon>
        <taxon>Streptophyta</taxon>
        <taxon>Embryophyta</taxon>
        <taxon>Tracheophyta</taxon>
        <taxon>Spermatophyta</taxon>
        <taxon>Magnoliopsida</taxon>
        <taxon>Liliopsida</taxon>
        <taxon>Poales</taxon>
        <taxon>Poaceae</taxon>
        <taxon>PACMAD clade</taxon>
        <taxon>Arundinoideae</taxon>
        <taxon>Arundineae</taxon>
        <taxon>Arundo</taxon>
    </lineage>
</organism>